<dbReference type="PANTHER" id="PTHR46654">
    <property type="entry name" value="E3 UBIQUITIN-PROTEIN LIGASE HECTD3"/>
    <property type="match status" value="1"/>
</dbReference>
<keyword evidence="4" id="KW-0436">Ligase</keyword>
<dbReference type="InterPro" id="IPR042469">
    <property type="entry name" value="HECTD3"/>
</dbReference>
<name>X6LWS3_RETFI</name>
<dbReference type="PANTHER" id="PTHR46654:SF1">
    <property type="entry name" value="E3 UBIQUITIN-PROTEIN LIGASE HECTD3"/>
    <property type="match status" value="1"/>
</dbReference>
<dbReference type="InterPro" id="IPR035983">
    <property type="entry name" value="Hect_E3_ubiquitin_ligase"/>
</dbReference>
<dbReference type="GO" id="GO:0004842">
    <property type="term" value="F:ubiquitin-protein transferase activity"/>
    <property type="evidence" value="ECO:0007669"/>
    <property type="project" value="InterPro"/>
</dbReference>
<dbReference type="Proteomes" id="UP000023152">
    <property type="component" value="Unassembled WGS sequence"/>
</dbReference>
<dbReference type="AlphaFoldDB" id="X6LWS3"/>
<dbReference type="PROSITE" id="PS50237">
    <property type="entry name" value="HECT"/>
    <property type="match status" value="1"/>
</dbReference>
<evidence type="ECO:0000256" key="1">
    <source>
        <dbReference type="ARBA" id="ARBA00022786"/>
    </source>
</evidence>
<accession>X6LWS3</accession>
<feature type="non-terminal residue" evidence="4">
    <location>
        <position position="1"/>
    </location>
</feature>
<sequence>KQYRWENRQEYAKLLEEYHLNEFNSQIDAIRQGLATVVPIAFLPLFSWRELELMVCSEHDIDLELLKDNTTYKSGVSASDRHVQYFWSILQEFSTQQRHDFLRFVWGQSRLPARGKDFLQKFEIQTAIRDGDNALPVSHTCFFSLELPRYSSKEIMKKKLLYAISNCHAIDADFLERNVNWEEN</sequence>
<dbReference type="SUPFAM" id="SSF56204">
    <property type="entry name" value="Hect, E3 ligase catalytic domain"/>
    <property type="match status" value="1"/>
</dbReference>
<comment type="caution">
    <text evidence="4">The sequence shown here is derived from an EMBL/GenBank/DDBJ whole genome shotgun (WGS) entry which is preliminary data.</text>
</comment>
<gene>
    <name evidence="4" type="ORF">RFI_32206</name>
</gene>
<feature type="active site" description="Glycyl thioester intermediate" evidence="2">
    <location>
        <position position="141"/>
    </location>
</feature>
<dbReference type="EMBL" id="ASPP01028422">
    <property type="protein sequence ID" value="ETO05185.1"/>
    <property type="molecule type" value="Genomic_DNA"/>
</dbReference>
<organism evidence="4 5">
    <name type="scientific">Reticulomyxa filosa</name>
    <dbReference type="NCBI Taxonomy" id="46433"/>
    <lineage>
        <taxon>Eukaryota</taxon>
        <taxon>Sar</taxon>
        <taxon>Rhizaria</taxon>
        <taxon>Retaria</taxon>
        <taxon>Foraminifera</taxon>
        <taxon>Monothalamids</taxon>
        <taxon>Reticulomyxidae</taxon>
        <taxon>Reticulomyxa</taxon>
    </lineage>
</organism>
<dbReference type="SMART" id="SM00119">
    <property type="entry name" value="HECTc"/>
    <property type="match status" value="1"/>
</dbReference>
<evidence type="ECO:0000256" key="2">
    <source>
        <dbReference type="PROSITE-ProRule" id="PRU00104"/>
    </source>
</evidence>
<evidence type="ECO:0000313" key="4">
    <source>
        <dbReference type="EMBL" id="ETO05185.1"/>
    </source>
</evidence>
<dbReference type="GO" id="GO:0016874">
    <property type="term" value="F:ligase activity"/>
    <property type="evidence" value="ECO:0007669"/>
    <property type="project" value="UniProtKB-KW"/>
</dbReference>
<dbReference type="InterPro" id="IPR000569">
    <property type="entry name" value="HECT_dom"/>
</dbReference>
<dbReference type="OrthoDB" id="8068875at2759"/>
<dbReference type="OMA" id="NCHAIDA"/>
<keyword evidence="1 2" id="KW-0833">Ubl conjugation pathway</keyword>
<keyword evidence="5" id="KW-1185">Reference proteome</keyword>
<protein>
    <submittedName>
        <fullName evidence="4">Ubiquitin protein ligase</fullName>
    </submittedName>
</protein>
<reference evidence="4 5" key="1">
    <citation type="journal article" date="2013" name="Curr. Biol.">
        <title>The Genome of the Foraminiferan Reticulomyxa filosa.</title>
        <authorList>
            <person name="Glockner G."/>
            <person name="Hulsmann N."/>
            <person name="Schleicher M."/>
            <person name="Noegel A.A."/>
            <person name="Eichinger L."/>
            <person name="Gallinger C."/>
            <person name="Pawlowski J."/>
            <person name="Sierra R."/>
            <person name="Euteneuer U."/>
            <person name="Pillet L."/>
            <person name="Moustafa A."/>
            <person name="Platzer M."/>
            <person name="Groth M."/>
            <person name="Szafranski K."/>
            <person name="Schliwa M."/>
        </authorList>
    </citation>
    <scope>NUCLEOTIDE SEQUENCE [LARGE SCALE GENOMIC DNA]</scope>
</reference>
<dbReference type="Pfam" id="PF00632">
    <property type="entry name" value="HECT"/>
    <property type="match status" value="1"/>
</dbReference>
<evidence type="ECO:0000313" key="5">
    <source>
        <dbReference type="Proteomes" id="UP000023152"/>
    </source>
</evidence>
<dbReference type="Gene3D" id="3.30.2410.10">
    <property type="entry name" value="Hect, E3 ligase catalytic domain"/>
    <property type="match status" value="1"/>
</dbReference>
<evidence type="ECO:0000259" key="3">
    <source>
        <dbReference type="PROSITE" id="PS50237"/>
    </source>
</evidence>
<proteinExistence type="predicted"/>
<feature type="domain" description="HECT" evidence="3">
    <location>
        <begin position="6"/>
        <end position="177"/>
    </location>
</feature>